<evidence type="ECO:0000256" key="2">
    <source>
        <dbReference type="ARBA" id="ARBA00022679"/>
    </source>
</evidence>
<keyword evidence="2 3" id="KW-0808">Transferase</keyword>
<keyword evidence="1 3" id="KW-0489">Methyltransferase</keyword>
<dbReference type="GO" id="GO:0032259">
    <property type="term" value="P:methylation"/>
    <property type="evidence" value="ECO:0007669"/>
    <property type="project" value="UniProtKB-KW"/>
</dbReference>
<dbReference type="Proteomes" id="UP000199328">
    <property type="component" value="Unassembled WGS sequence"/>
</dbReference>
<dbReference type="Gene3D" id="3.20.20.330">
    <property type="entry name" value="Homocysteine-binding-like domain"/>
    <property type="match status" value="1"/>
</dbReference>
<dbReference type="GO" id="GO:0008270">
    <property type="term" value="F:zinc ion binding"/>
    <property type="evidence" value="ECO:0007669"/>
    <property type="project" value="InterPro"/>
</dbReference>
<feature type="binding site" evidence="3">
    <location>
        <position position="276"/>
    </location>
    <ligand>
        <name>Zn(2+)</name>
        <dbReference type="ChEBI" id="CHEBI:29105"/>
    </ligand>
</feature>
<dbReference type="EMBL" id="FNFV01000006">
    <property type="protein sequence ID" value="SDK96212.1"/>
    <property type="molecule type" value="Genomic_DNA"/>
</dbReference>
<feature type="binding site" evidence="3">
    <location>
        <position position="202"/>
    </location>
    <ligand>
        <name>Zn(2+)</name>
        <dbReference type="ChEBI" id="CHEBI:29105"/>
    </ligand>
</feature>
<protein>
    <submittedName>
        <fullName evidence="5">Homocysteine/selenocysteine methylase (S-methylmethionine-dependent)</fullName>
    </submittedName>
</protein>
<evidence type="ECO:0000313" key="6">
    <source>
        <dbReference type="Proteomes" id="UP000199328"/>
    </source>
</evidence>
<dbReference type="OrthoDB" id="9803687at2"/>
<dbReference type="InterPro" id="IPR017226">
    <property type="entry name" value="BHMT-like"/>
</dbReference>
<sequence length="293" mass="31276">MTDVTLLDGGLGQEIVRRSGERPTPLWSTQVMLEKPEVVREVHEAYFAAGAEIATANTYAVLRDRLARAGLEHRFEELHETACRLALEARDAHGRGRVAGSLGPIGASYRPDLAPPADEAAEVYAEICAIQAPFVDLWIAETMCSVDQARGALMGALGLGKPVWLSLSVDDRDGARLRSGEPLADVLPLLEELTPQAVLVNCSPPEVMAAALEIIAEAGLPFGAYANGFTHISADFLKPSPTVEALSAREDLTPEAYAEHALGWLEQGASIVGGCCEVGPEHIAHLARRLGRS</sequence>
<dbReference type="PROSITE" id="PS50970">
    <property type="entry name" value="HCY"/>
    <property type="match status" value="1"/>
</dbReference>
<dbReference type="PIRSF" id="PIRSF037505">
    <property type="entry name" value="Betaine_HMT"/>
    <property type="match status" value="1"/>
</dbReference>
<dbReference type="PANTHER" id="PTHR11103:SF18">
    <property type="entry name" value="SLR1189 PROTEIN"/>
    <property type="match status" value="1"/>
</dbReference>
<dbReference type="InterPro" id="IPR036589">
    <property type="entry name" value="HCY_dom_sf"/>
</dbReference>
<name>A0A1G9G6I6_9RHOB</name>
<keyword evidence="3" id="KW-0862">Zinc</keyword>
<feature type="domain" description="Hcy-binding" evidence="4">
    <location>
        <begin position="1"/>
        <end position="290"/>
    </location>
</feature>
<gene>
    <name evidence="5" type="ORF">SAMN05216257_106116</name>
</gene>
<reference evidence="6" key="1">
    <citation type="submission" date="2016-10" db="EMBL/GenBank/DDBJ databases">
        <authorList>
            <person name="Varghese N."/>
            <person name="Submissions S."/>
        </authorList>
    </citation>
    <scope>NUCLEOTIDE SEQUENCE [LARGE SCALE GENOMIC DNA]</scope>
    <source>
        <strain evidence="6">CGMCC 1.10789</strain>
    </source>
</reference>
<dbReference type="PANTHER" id="PTHR11103">
    <property type="entry name" value="SLR1189 PROTEIN"/>
    <property type="match status" value="1"/>
</dbReference>
<evidence type="ECO:0000256" key="1">
    <source>
        <dbReference type="ARBA" id="ARBA00022603"/>
    </source>
</evidence>
<dbReference type="GO" id="GO:0008168">
    <property type="term" value="F:methyltransferase activity"/>
    <property type="evidence" value="ECO:0007669"/>
    <property type="project" value="UniProtKB-UniRule"/>
</dbReference>
<dbReference type="InterPro" id="IPR003726">
    <property type="entry name" value="HCY_dom"/>
</dbReference>
<dbReference type="GO" id="GO:0009086">
    <property type="term" value="P:methionine biosynthetic process"/>
    <property type="evidence" value="ECO:0007669"/>
    <property type="project" value="InterPro"/>
</dbReference>
<dbReference type="RefSeq" id="WP_092501002.1">
    <property type="nucleotide sequence ID" value="NZ_FNFV01000006.1"/>
</dbReference>
<keyword evidence="3" id="KW-0479">Metal-binding</keyword>
<dbReference type="Pfam" id="PF02574">
    <property type="entry name" value="S-methyl_trans"/>
    <property type="match status" value="1"/>
</dbReference>
<dbReference type="AlphaFoldDB" id="A0A1G9G6I6"/>
<evidence type="ECO:0000256" key="3">
    <source>
        <dbReference type="PROSITE-ProRule" id="PRU00333"/>
    </source>
</evidence>
<organism evidence="5 6">
    <name type="scientific">Meinhardsimonia xiamenensis</name>
    <dbReference type="NCBI Taxonomy" id="990712"/>
    <lineage>
        <taxon>Bacteria</taxon>
        <taxon>Pseudomonadati</taxon>
        <taxon>Pseudomonadota</taxon>
        <taxon>Alphaproteobacteria</taxon>
        <taxon>Rhodobacterales</taxon>
        <taxon>Paracoccaceae</taxon>
        <taxon>Meinhardsimonia</taxon>
    </lineage>
</organism>
<keyword evidence="6" id="KW-1185">Reference proteome</keyword>
<evidence type="ECO:0000313" key="5">
    <source>
        <dbReference type="EMBL" id="SDK96212.1"/>
    </source>
</evidence>
<feature type="binding site" evidence="3">
    <location>
        <position position="275"/>
    </location>
    <ligand>
        <name>Zn(2+)</name>
        <dbReference type="ChEBI" id="CHEBI:29105"/>
    </ligand>
</feature>
<proteinExistence type="predicted"/>
<dbReference type="STRING" id="990712.SAMN05216257_106116"/>
<accession>A0A1G9G6I6</accession>
<comment type="cofactor">
    <cofactor evidence="3">
        <name>Zn(2+)</name>
        <dbReference type="ChEBI" id="CHEBI:29105"/>
    </cofactor>
</comment>
<dbReference type="SUPFAM" id="SSF82282">
    <property type="entry name" value="Homocysteine S-methyltransferase"/>
    <property type="match status" value="1"/>
</dbReference>
<evidence type="ECO:0000259" key="4">
    <source>
        <dbReference type="PROSITE" id="PS50970"/>
    </source>
</evidence>